<reference evidence="2 3" key="1">
    <citation type="submission" date="2024-01" db="EMBL/GenBank/DDBJ databases">
        <title>Draft genome sequence of Gordonia sp. PKS22-38.</title>
        <authorList>
            <person name="Suphannarot A."/>
            <person name="Mingma R."/>
        </authorList>
    </citation>
    <scope>NUCLEOTIDE SEQUENCE [LARGE SCALE GENOMIC DNA]</scope>
    <source>
        <strain evidence="2 3">PKS22-38</strain>
    </source>
</reference>
<dbReference type="Proteomes" id="UP001335729">
    <property type="component" value="Unassembled WGS sequence"/>
</dbReference>
<dbReference type="Pfam" id="PF12697">
    <property type="entry name" value="Abhydrolase_6"/>
    <property type="match status" value="1"/>
</dbReference>
<evidence type="ECO:0000313" key="2">
    <source>
        <dbReference type="EMBL" id="MEE4021970.1"/>
    </source>
</evidence>
<protein>
    <submittedName>
        <fullName evidence="2">Alpha/beta hydrolase</fullName>
    </submittedName>
</protein>
<dbReference type="PANTHER" id="PTHR43194">
    <property type="entry name" value="HYDROLASE ALPHA/BETA FOLD FAMILY"/>
    <property type="match status" value="1"/>
</dbReference>
<keyword evidence="2" id="KW-0378">Hydrolase</keyword>
<organism evidence="2 3">
    <name type="scientific">Gordonia prachuapensis</name>
    <dbReference type="NCBI Taxonomy" id="3115651"/>
    <lineage>
        <taxon>Bacteria</taxon>
        <taxon>Bacillati</taxon>
        <taxon>Actinomycetota</taxon>
        <taxon>Actinomycetes</taxon>
        <taxon>Mycobacteriales</taxon>
        <taxon>Gordoniaceae</taxon>
        <taxon>Gordonia</taxon>
    </lineage>
</organism>
<name>A0ABU7MNV2_9ACTN</name>
<feature type="domain" description="AB hydrolase-1" evidence="1">
    <location>
        <begin position="30"/>
        <end position="276"/>
    </location>
</feature>
<dbReference type="PANTHER" id="PTHR43194:SF2">
    <property type="entry name" value="PEROXISOMAL MEMBRANE PROTEIN LPX1"/>
    <property type="match status" value="1"/>
</dbReference>
<gene>
    <name evidence="2" type="ORF">V1Y59_02675</name>
</gene>
<sequence>MTTTMSTIDLPTATIEYASHGPADSPHPPVVFVHGVLVDHRLWQPAAELLADAGYRSIVPTLPLGAHHLPWGPTADRSPRGAARLLHEFIDALDLSGATLVANDTGGAITQFALDDDPDIARAVVFTNCDAFDLFPPQPFRLLFALLRQRPLLKPLAESMRWRALRHSPLGVGLLMNQPDPEFTRSVFEPVQTDARIRDDLIAFLKAIDPAELAEVTARMSRVRLPVTMAWGVDDRCFTPEHGRRFAAVFPDARFVEVPNARTFMSLDQPQAVADAVVATSARV</sequence>
<dbReference type="InterPro" id="IPR050228">
    <property type="entry name" value="Carboxylesterase_BioH"/>
</dbReference>
<keyword evidence="3" id="KW-1185">Reference proteome</keyword>
<dbReference type="InterPro" id="IPR029058">
    <property type="entry name" value="AB_hydrolase_fold"/>
</dbReference>
<comment type="caution">
    <text evidence="2">The sequence shown here is derived from an EMBL/GenBank/DDBJ whole genome shotgun (WGS) entry which is preliminary data.</text>
</comment>
<dbReference type="Gene3D" id="3.40.50.1820">
    <property type="entry name" value="alpha/beta hydrolase"/>
    <property type="match status" value="1"/>
</dbReference>
<evidence type="ECO:0000259" key="1">
    <source>
        <dbReference type="Pfam" id="PF12697"/>
    </source>
</evidence>
<accession>A0ABU7MNV2</accession>
<dbReference type="InterPro" id="IPR000073">
    <property type="entry name" value="AB_hydrolase_1"/>
</dbReference>
<evidence type="ECO:0000313" key="3">
    <source>
        <dbReference type="Proteomes" id="UP001335729"/>
    </source>
</evidence>
<dbReference type="SUPFAM" id="SSF53474">
    <property type="entry name" value="alpha/beta-Hydrolases"/>
    <property type="match status" value="1"/>
</dbReference>
<proteinExistence type="predicted"/>
<dbReference type="EMBL" id="JAZDUE010000002">
    <property type="protein sequence ID" value="MEE4021970.1"/>
    <property type="molecule type" value="Genomic_DNA"/>
</dbReference>
<dbReference type="RefSeq" id="WP_330503296.1">
    <property type="nucleotide sequence ID" value="NZ_JAZDUE010000002.1"/>
</dbReference>
<dbReference type="GO" id="GO:0016787">
    <property type="term" value="F:hydrolase activity"/>
    <property type="evidence" value="ECO:0007669"/>
    <property type="project" value="UniProtKB-KW"/>
</dbReference>